<sequence length="212" mass="23723">MVFQFLLLGIPVSVHWTTIFLFLIIFCDSFLYLRMNLKGKSTRGYIIAGIFSVVLIILSVLVHETGHAVVAGSYGFKMTSAGINGAFAYVSNGFSMNTIEPYKEFLIALAGPASNFLLALLGVPFIYLLGRSLPESTIRYFTIVNIRLGRINLWPVALLDGGRILNSIIRYTAGTANWTSYIPYLVSVIFIIYIFSKKRGHFELEHLIEKIP</sequence>
<evidence type="ECO:0000256" key="5">
    <source>
        <dbReference type="ARBA" id="ARBA00022692"/>
    </source>
</evidence>
<keyword evidence="7" id="KW-0378">Hydrolase</keyword>
<evidence type="ECO:0000256" key="10">
    <source>
        <dbReference type="ARBA" id="ARBA00023049"/>
    </source>
</evidence>
<keyword evidence="10" id="KW-0482">Metalloprotease</keyword>
<dbReference type="GO" id="GO:0008237">
    <property type="term" value="F:metallopeptidase activity"/>
    <property type="evidence" value="ECO:0007669"/>
    <property type="project" value="UniProtKB-KW"/>
</dbReference>
<feature type="domain" description="Peptidase M50" evidence="13">
    <location>
        <begin position="53"/>
        <end position="129"/>
    </location>
</feature>
<comment type="similarity">
    <text evidence="3">Belongs to the peptidase M50B family.</text>
</comment>
<evidence type="ECO:0000256" key="7">
    <source>
        <dbReference type="ARBA" id="ARBA00022801"/>
    </source>
</evidence>
<feature type="transmembrane region" description="Helical" evidence="12">
    <location>
        <begin position="178"/>
        <end position="196"/>
    </location>
</feature>
<dbReference type="Pfam" id="PF02163">
    <property type="entry name" value="Peptidase_M50"/>
    <property type="match status" value="2"/>
</dbReference>
<dbReference type="PANTHER" id="PTHR39188:SF3">
    <property type="entry name" value="STAGE IV SPORULATION PROTEIN FB"/>
    <property type="match status" value="1"/>
</dbReference>
<protein>
    <submittedName>
        <fullName evidence="14">Zn-dependent protease</fullName>
    </submittedName>
</protein>
<feature type="transmembrane region" description="Helical" evidence="12">
    <location>
        <begin position="105"/>
        <end position="130"/>
    </location>
</feature>
<evidence type="ECO:0000256" key="2">
    <source>
        <dbReference type="ARBA" id="ARBA00004141"/>
    </source>
</evidence>
<evidence type="ECO:0000256" key="11">
    <source>
        <dbReference type="ARBA" id="ARBA00023136"/>
    </source>
</evidence>
<keyword evidence="4 14" id="KW-0645">Protease</keyword>
<feature type="transmembrane region" description="Helical" evidence="12">
    <location>
        <begin position="45"/>
        <end position="63"/>
    </location>
</feature>
<keyword evidence="6" id="KW-0479">Metal-binding</keyword>
<organism evidence="14 15">
    <name type="scientific">Candidatus Collierbacteria bacterium GW2011_GWA2_42_17</name>
    <dbReference type="NCBI Taxonomy" id="1618378"/>
    <lineage>
        <taxon>Bacteria</taxon>
        <taxon>Candidatus Collieribacteriota</taxon>
    </lineage>
</organism>
<evidence type="ECO:0000259" key="13">
    <source>
        <dbReference type="Pfam" id="PF02163"/>
    </source>
</evidence>
<feature type="transmembrane region" description="Helical" evidence="12">
    <location>
        <begin position="12"/>
        <end position="33"/>
    </location>
</feature>
<reference evidence="14 15" key="1">
    <citation type="journal article" date="2015" name="Nature">
        <title>rRNA introns, odd ribosomes, and small enigmatic genomes across a large radiation of phyla.</title>
        <authorList>
            <person name="Brown C.T."/>
            <person name="Hug L.A."/>
            <person name="Thomas B.C."/>
            <person name="Sharon I."/>
            <person name="Castelle C.J."/>
            <person name="Singh A."/>
            <person name="Wilkins M.J."/>
            <person name="Williams K.H."/>
            <person name="Banfield J.F."/>
        </authorList>
    </citation>
    <scope>NUCLEOTIDE SEQUENCE [LARGE SCALE GENOMIC DNA]</scope>
</reference>
<evidence type="ECO:0000313" key="14">
    <source>
        <dbReference type="EMBL" id="KKS43128.1"/>
    </source>
</evidence>
<dbReference type="GO" id="GO:0046872">
    <property type="term" value="F:metal ion binding"/>
    <property type="evidence" value="ECO:0007669"/>
    <property type="project" value="UniProtKB-KW"/>
</dbReference>
<dbReference type="AlphaFoldDB" id="A0A0G1C0H3"/>
<accession>A0A0G1C0H3</accession>
<evidence type="ECO:0000256" key="9">
    <source>
        <dbReference type="ARBA" id="ARBA00022989"/>
    </source>
</evidence>
<dbReference type="GO" id="GO:0006508">
    <property type="term" value="P:proteolysis"/>
    <property type="evidence" value="ECO:0007669"/>
    <property type="project" value="UniProtKB-KW"/>
</dbReference>
<evidence type="ECO:0000256" key="12">
    <source>
        <dbReference type="SAM" id="Phobius"/>
    </source>
</evidence>
<keyword evidence="8" id="KW-0862">Zinc</keyword>
<comment type="caution">
    <text evidence="14">The sequence shown here is derived from an EMBL/GenBank/DDBJ whole genome shotgun (WGS) entry which is preliminary data.</text>
</comment>
<evidence type="ECO:0000256" key="6">
    <source>
        <dbReference type="ARBA" id="ARBA00022723"/>
    </source>
</evidence>
<dbReference type="InterPro" id="IPR008915">
    <property type="entry name" value="Peptidase_M50"/>
</dbReference>
<dbReference type="EMBL" id="LCDA01000002">
    <property type="protein sequence ID" value="KKS43128.1"/>
    <property type="molecule type" value="Genomic_DNA"/>
</dbReference>
<feature type="domain" description="Peptidase M50" evidence="13">
    <location>
        <begin position="136"/>
        <end position="191"/>
    </location>
</feature>
<keyword evidence="9 12" id="KW-1133">Transmembrane helix</keyword>
<keyword evidence="5 12" id="KW-0812">Transmembrane</keyword>
<dbReference type="Proteomes" id="UP000033854">
    <property type="component" value="Unassembled WGS sequence"/>
</dbReference>
<dbReference type="PANTHER" id="PTHR39188">
    <property type="entry name" value="MEMBRANE-ASSOCIATED ZINC METALLOPROTEASE M50B"/>
    <property type="match status" value="1"/>
</dbReference>
<evidence type="ECO:0000256" key="3">
    <source>
        <dbReference type="ARBA" id="ARBA00007931"/>
    </source>
</evidence>
<comment type="cofactor">
    <cofactor evidence="1">
        <name>Zn(2+)</name>
        <dbReference type="ChEBI" id="CHEBI:29105"/>
    </cofactor>
</comment>
<dbReference type="GO" id="GO:0016020">
    <property type="term" value="C:membrane"/>
    <property type="evidence" value="ECO:0007669"/>
    <property type="project" value="UniProtKB-SubCell"/>
</dbReference>
<evidence type="ECO:0000256" key="4">
    <source>
        <dbReference type="ARBA" id="ARBA00022670"/>
    </source>
</evidence>
<comment type="subcellular location">
    <subcellularLocation>
        <location evidence="2">Membrane</location>
        <topology evidence="2">Multi-pass membrane protein</topology>
    </subcellularLocation>
</comment>
<evidence type="ECO:0000256" key="1">
    <source>
        <dbReference type="ARBA" id="ARBA00001947"/>
    </source>
</evidence>
<evidence type="ECO:0000256" key="8">
    <source>
        <dbReference type="ARBA" id="ARBA00022833"/>
    </source>
</evidence>
<proteinExistence type="inferred from homology"/>
<name>A0A0G1C0H3_9BACT</name>
<keyword evidence="11 12" id="KW-0472">Membrane</keyword>
<evidence type="ECO:0000313" key="15">
    <source>
        <dbReference type="Proteomes" id="UP000033854"/>
    </source>
</evidence>
<gene>
    <name evidence="14" type="ORF">UV06_C0002G0030</name>
</gene>